<evidence type="ECO:0008006" key="3">
    <source>
        <dbReference type="Google" id="ProtNLM"/>
    </source>
</evidence>
<name>A0A1D3L1I9_9EURY</name>
<dbReference type="OrthoDB" id="266695at2157"/>
<sequence length="193" mass="22507">MDSIDERLNRIEGIIKKDSFRRNKGLGNEVGYYIFDYDPQNELKVREYISYLKNKINNNSNSSFDLIEFDLYNIIIEILREKGYLKKSFEFEKNKGRNFAKKAIKNLLKLSSESNLIVNHIKDNTPKNSVVFLTGVGKSYPLLRSHNVLNNLHQVLDEVPVVMFFPGRYSGNELILFGTIHDTNYYRAFPLVD</sequence>
<dbReference type="AlphaFoldDB" id="A0A1D3L1I9"/>
<protein>
    <recommendedName>
        <fullName evidence="3">DUF1788 domain-containing protein</fullName>
    </recommendedName>
</protein>
<dbReference type="InterPro" id="IPR014858">
    <property type="entry name" value="BrxB"/>
</dbReference>
<keyword evidence="2" id="KW-1185">Reference proteome</keyword>
<proteinExistence type="predicted"/>
<dbReference type="PATRIC" id="fig|129848.4.peg.863"/>
<dbReference type="STRING" id="118062.MCBB_0861"/>
<evidence type="ECO:0000313" key="2">
    <source>
        <dbReference type="Proteomes" id="UP000094707"/>
    </source>
</evidence>
<gene>
    <name evidence="1" type="ORF">MCBB_0861</name>
</gene>
<reference evidence="1 2" key="1">
    <citation type="submission" date="2016-08" db="EMBL/GenBank/DDBJ databases">
        <authorList>
            <person name="Seilhamer J.J."/>
        </authorList>
    </citation>
    <scope>NUCLEOTIDE SEQUENCE [LARGE SCALE GENOMIC DNA]</scope>
    <source>
        <strain evidence="1">Buetzberg</strain>
    </source>
</reference>
<evidence type="ECO:0000313" key="1">
    <source>
        <dbReference type="EMBL" id="SCG85425.1"/>
    </source>
</evidence>
<dbReference type="GeneID" id="30411710"/>
<dbReference type="RefSeq" id="WP_071906590.1">
    <property type="nucleotide sequence ID" value="NZ_LT607756.1"/>
</dbReference>
<dbReference type="Pfam" id="PF08747">
    <property type="entry name" value="BrxB"/>
    <property type="match status" value="1"/>
</dbReference>
<accession>A0A1D3L1I9</accession>
<organism evidence="1 2">
    <name type="scientific">Methanobacterium congolense</name>
    <dbReference type="NCBI Taxonomy" id="118062"/>
    <lineage>
        <taxon>Archaea</taxon>
        <taxon>Methanobacteriati</taxon>
        <taxon>Methanobacteriota</taxon>
        <taxon>Methanomada group</taxon>
        <taxon>Methanobacteria</taxon>
        <taxon>Methanobacteriales</taxon>
        <taxon>Methanobacteriaceae</taxon>
        <taxon>Methanobacterium</taxon>
    </lineage>
</organism>
<dbReference type="KEGG" id="mcub:MCBB_0861"/>
<dbReference type="Proteomes" id="UP000094707">
    <property type="component" value="Chromosome I"/>
</dbReference>
<dbReference type="EMBL" id="LT607756">
    <property type="protein sequence ID" value="SCG85425.1"/>
    <property type="molecule type" value="Genomic_DNA"/>
</dbReference>